<dbReference type="NCBIfam" id="NF001126">
    <property type="entry name" value="PRK00139.1-4"/>
    <property type="match status" value="1"/>
</dbReference>
<dbReference type="Pfam" id="PF01225">
    <property type="entry name" value="Mur_ligase"/>
    <property type="match status" value="1"/>
</dbReference>
<evidence type="ECO:0000259" key="4">
    <source>
        <dbReference type="Pfam" id="PF08245"/>
    </source>
</evidence>
<name>A0A6J6WVP0_9ZZZZ</name>
<dbReference type="GO" id="GO:0005737">
    <property type="term" value="C:cytoplasm"/>
    <property type="evidence" value="ECO:0007669"/>
    <property type="project" value="InterPro"/>
</dbReference>
<organism evidence="5">
    <name type="scientific">freshwater metagenome</name>
    <dbReference type="NCBI Taxonomy" id="449393"/>
    <lineage>
        <taxon>unclassified sequences</taxon>
        <taxon>metagenomes</taxon>
        <taxon>ecological metagenomes</taxon>
    </lineage>
</organism>
<dbReference type="NCBIfam" id="TIGR01085">
    <property type="entry name" value="murE"/>
    <property type="match status" value="1"/>
</dbReference>
<evidence type="ECO:0000259" key="3">
    <source>
        <dbReference type="Pfam" id="PF02875"/>
    </source>
</evidence>
<dbReference type="SUPFAM" id="SSF63418">
    <property type="entry name" value="MurE/MurF N-terminal domain"/>
    <property type="match status" value="1"/>
</dbReference>
<evidence type="ECO:0000259" key="2">
    <source>
        <dbReference type="Pfam" id="PF01225"/>
    </source>
</evidence>
<evidence type="ECO:0000256" key="1">
    <source>
        <dbReference type="ARBA" id="ARBA00005898"/>
    </source>
</evidence>
<dbReference type="Gene3D" id="3.40.1190.10">
    <property type="entry name" value="Mur-like, catalytic domain"/>
    <property type="match status" value="1"/>
</dbReference>
<dbReference type="PANTHER" id="PTHR23135">
    <property type="entry name" value="MUR LIGASE FAMILY MEMBER"/>
    <property type="match status" value="1"/>
</dbReference>
<dbReference type="InterPro" id="IPR036615">
    <property type="entry name" value="Mur_ligase_C_dom_sf"/>
</dbReference>
<dbReference type="InterPro" id="IPR013221">
    <property type="entry name" value="Mur_ligase_cen"/>
</dbReference>
<protein>
    <submittedName>
        <fullName evidence="5">Unannotated protein</fullName>
    </submittedName>
</protein>
<feature type="domain" description="Mur ligase central" evidence="4">
    <location>
        <begin position="120"/>
        <end position="300"/>
    </location>
</feature>
<dbReference type="EMBL" id="CAFAAI010000024">
    <property type="protein sequence ID" value="CAB4788922.1"/>
    <property type="molecule type" value="Genomic_DNA"/>
</dbReference>
<gene>
    <name evidence="5" type="ORF">UFOPK2992_00260</name>
</gene>
<dbReference type="InterPro" id="IPR035911">
    <property type="entry name" value="MurE/MurF_N"/>
</dbReference>
<dbReference type="InterPro" id="IPR000713">
    <property type="entry name" value="Mur_ligase_N"/>
</dbReference>
<dbReference type="SUPFAM" id="SSF53244">
    <property type="entry name" value="MurD-like peptide ligases, peptide-binding domain"/>
    <property type="match status" value="1"/>
</dbReference>
<dbReference type="InterPro" id="IPR036565">
    <property type="entry name" value="Mur-like_cat_sf"/>
</dbReference>
<dbReference type="AlphaFoldDB" id="A0A6J6WVP0"/>
<dbReference type="Pfam" id="PF02875">
    <property type="entry name" value="Mur_ligase_C"/>
    <property type="match status" value="1"/>
</dbReference>
<feature type="domain" description="Mur ligase C-terminal" evidence="3">
    <location>
        <begin position="323"/>
        <end position="452"/>
    </location>
</feature>
<dbReference type="GO" id="GO:0008360">
    <property type="term" value="P:regulation of cell shape"/>
    <property type="evidence" value="ECO:0007669"/>
    <property type="project" value="InterPro"/>
</dbReference>
<dbReference type="Gene3D" id="3.90.190.20">
    <property type="entry name" value="Mur ligase, C-terminal domain"/>
    <property type="match status" value="1"/>
</dbReference>
<dbReference type="HAMAP" id="MF_00208">
    <property type="entry name" value="MurE"/>
    <property type="match status" value="1"/>
</dbReference>
<dbReference type="SUPFAM" id="SSF53623">
    <property type="entry name" value="MurD-like peptide ligases, catalytic domain"/>
    <property type="match status" value="1"/>
</dbReference>
<dbReference type="GO" id="GO:0051301">
    <property type="term" value="P:cell division"/>
    <property type="evidence" value="ECO:0007669"/>
    <property type="project" value="InterPro"/>
</dbReference>
<evidence type="ECO:0000313" key="5">
    <source>
        <dbReference type="EMBL" id="CAB4788922.1"/>
    </source>
</evidence>
<dbReference type="Gene3D" id="3.40.1390.10">
    <property type="entry name" value="MurE/MurF, N-terminal domain"/>
    <property type="match status" value="1"/>
</dbReference>
<dbReference type="InterPro" id="IPR004101">
    <property type="entry name" value="Mur_ligase_C"/>
</dbReference>
<accession>A0A6J6WVP0</accession>
<proteinExistence type="inferred from homology"/>
<dbReference type="InterPro" id="IPR005761">
    <property type="entry name" value="UDP-N-AcMur-Glu-dNH2Pim_ligase"/>
</dbReference>
<comment type="similarity">
    <text evidence="1">Belongs to the MurCDEF family. MurE subfamily.</text>
</comment>
<reference evidence="5" key="1">
    <citation type="submission" date="2020-05" db="EMBL/GenBank/DDBJ databases">
        <authorList>
            <person name="Chiriac C."/>
            <person name="Salcher M."/>
            <person name="Ghai R."/>
            <person name="Kavagutti S V."/>
        </authorList>
    </citation>
    <scope>NUCLEOTIDE SEQUENCE</scope>
</reference>
<dbReference type="GO" id="GO:0016881">
    <property type="term" value="F:acid-amino acid ligase activity"/>
    <property type="evidence" value="ECO:0007669"/>
    <property type="project" value="InterPro"/>
</dbReference>
<feature type="domain" description="Mur ligase N-terminal catalytic" evidence="2">
    <location>
        <begin position="35"/>
        <end position="105"/>
    </location>
</feature>
<dbReference type="PANTHER" id="PTHR23135:SF4">
    <property type="entry name" value="UDP-N-ACETYLMURAMOYL-L-ALANYL-D-GLUTAMATE--2,6-DIAMINOPIMELATE LIGASE MURE HOMOLOG, CHLOROPLASTIC"/>
    <property type="match status" value="1"/>
</dbReference>
<dbReference type="GO" id="GO:0005524">
    <property type="term" value="F:ATP binding"/>
    <property type="evidence" value="ECO:0007669"/>
    <property type="project" value="InterPro"/>
</dbReference>
<sequence>MSGSSSDQLSEILARTPDVRVRELIPGDSVVDPVITDVAFDSRRVVAGSMFFCSPGDRVDGHEFAAAAVAAGAVALVVERKLDNVGDAVQIVVDHTRPAMAHLSSSFFGYPSRELDVVGITGTNGKTTTAHILSCALNHLGSPTGTIGTLSGGHTTPEAPDLQRRLAEFKAQGCATVAMEVSSHALALDRVLGTRFRVAVFTSFGSDHLDLHGTPERYFAAKARLFEADLSEHGVINVDDVQGRLLVDTMSIPTSPFSLSDAVDLELGAFEHSYTWRGQRIRVALGGSFNVMNSLAAVTTLDVLGFDLADIAEAIATTTQVPGRFERIDAGQDFEVIVDYAHTPDALREVIASARRVAAGNRVIVVFGCGGDRDQQKRPHMGHEAATAADQVVVTSDNPRSEVPLAIINDIIAGVPDEYRERAVVEPDRLTAIAVALRSAGTGDVVVIAGKGHETTQTVHATVSFFDDRTAARTLLENMS</sequence>
<dbReference type="Pfam" id="PF08245">
    <property type="entry name" value="Mur_ligase_M"/>
    <property type="match status" value="1"/>
</dbReference>